<dbReference type="Proteomes" id="UP000054564">
    <property type="component" value="Unassembled WGS sequence"/>
</dbReference>
<protein>
    <submittedName>
        <fullName evidence="2">Uncharacterized protein</fullName>
    </submittedName>
</protein>
<reference evidence="3" key="1">
    <citation type="submission" date="2014-03" db="EMBL/GenBank/DDBJ databases">
        <title>The Genome Sequence of Puccinia striiformis f. sp. tritici PST-78.</title>
        <authorList>
            <consortium name="The Broad Institute Genome Sequencing Platform"/>
            <person name="Cuomo C."/>
            <person name="Hulbert S."/>
            <person name="Chen X."/>
            <person name="Walker B."/>
            <person name="Young S.K."/>
            <person name="Zeng Q."/>
            <person name="Gargeya S."/>
            <person name="Fitzgerald M."/>
            <person name="Haas B."/>
            <person name="Abouelleil A."/>
            <person name="Alvarado L."/>
            <person name="Arachchi H.M."/>
            <person name="Berlin A.M."/>
            <person name="Chapman S.B."/>
            <person name="Goldberg J."/>
            <person name="Griggs A."/>
            <person name="Gujja S."/>
            <person name="Hansen M."/>
            <person name="Howarth C."/>
            <person name="Imamovic A."/>
            <person name="Larimer J."/>
            <person name="McCowan C."/>
            <person name="Montmayeur A."/>
            <person name="Murphy C."/>
            <person name="Neiman D."/>
            <person name="Pearson M."/>
            <person name="Priest M."/>
            <person name="Roberts A."/>
            <person name="Saif S."/>
            <person name="Shea T."/>
            <person name="Sisk P."/>
            <person name="Sykes S."/>
            <person name="Wortman J."/>
            <person name="Nusbaum C."/>
            <person name="Birren B."/>
        </authorList>
    </citation>
    <scope>NUCLEOTIDE SEQUENCE [LARGE SCALE GENOMIC DNA]</scope>
    <source>
        <strain evidence="3">race PST-78</strain>
    </source>
</reference>
<comment type="caution">
    <text evidence="2">The sequence shown here is derived from an EMBL/GenBank/DDBJ whole genome shotgun (WGS) entry which is preliminary data.</text>
</comment>
<feature type="compositionally biased region" description="Low complexity" evidence="1">
    <location>
        <begin position="9"/>
        <end position="22"/>
    </location>
</feature>
<feature type="region of interest" description="Disordered" evidence="1">
    <location>
        <begin position="1"/>
        <end position="22"/>
    </location>
</feature>
<evidence type="ECO:0000256" key="1">
    <source>
        <dbReference type="SAM" id="MobiDB-lite"/>
    </source>
</evidence>
<evidence type="ECO:0000313" key="2">
    <source>
        <dbReference type="EMBL" id="KNE94929.1"/>
    </source>
</evidence>
<sequence>MSVQHYPKAPQAPRSARLALAAPVTGTEYTPEELEHMTPNKRNSINTLGEYLDANLDNSSDAHMSSLSATFPSGAMFPHPDSTLAKLKMRDYDFATPSTMRGGPSQLQIPPTLPTVPGVSETHPAAPKMLNPYQFTAHGY</sequence>
<keyword evidence="3" id="KW-1185">Reference proteome</keyword>
<name>A0A0L0V7G1_9BASI</name>
<evidence type="ECO:0000313" key="3">
    <source>
        <dbReference type="Proteomes" id="UP000054564"/>
    </source>
</evidence>
<organism evidence="2 3">
    <name type="scientific">Puccinia striiformis f. sp. tritici PST-78</name>
    <dbReference type="NCBI Taxonomy" id="1165861"/>
    <lineage>
        <taxon>Eukaryota</taxon>
        <taxon>Fungi</taxon>
        <taxon>Dikarya</taxon>
        <taxon>Basidiomycota</taxon>
        <taxon>Pucciniomycotina</taxon>
        <taxon>Pucciniomycetes</taxon>
        <taxon>Pucciniales</taxon>
        <taxon>Pucciniaceae</taxon>
        <taxon>Puccinia</taxon>
    </lineage>
</organism>
<dbReference type="EMBL" id="AJIL01000106">
    <property type="protein sequence ID" value="KNE94929.1"/>
    <property type="molecule type" value="Genomic_DNA"/>
</dbReference>
<proteinExistence type="predicted"/>
<dbReference type="AlphaFoldDB" id="A0A0L0V7G1"/>
<gene>
    <name evidence="2" type="ORF">PSTG_11720</name>
</gene>
<accession>A0A0L0V7G1</accession>